<dbReference type="InterPro" id="IPR007712">
    <property type="entry name" value="RelE/ParE_toxin"/>
</dbReference>
<dbReference type="OrthoDB" id="8452776at2"/>
<evidence type="ECO:0000313" key="2">
    <source>
        <dbReference type="EMBL" id="ARN82750.1"/>
    </source>
</evidence>
<reference evidence="2 3" key="1">
    <citation type="submission" date="2017-02" db="EMBL/GenBank/DDBJ databases">
        <authorList>
            <person name="Peterson S.W."/>
        </authorList>
    </citation>
    <scope>NUCLEOTIDE SEQUENCE [LARGE SCALE GENOMIC DNA]</scope>
    <source>
        <strain evidence="2 3">S285</strain>
    </source>
</reference>
<keyword evidence="3" id="KW-1185">Reference proteome</keyword>
<dbReference type="Proteomes" id="UP000193978">
    <property type="component" value="Chromosome"/>
</dbReference>
<protein>
    <recommendedName>
        <fullName evidence="4">Plasmid stabilization protein</fullName>
    </recommendedName>
</protein>
<accession>A0A1W6MYS9</accession>
<dbReference type="EMBL" id="CP019948">
    <property type="protein sequence ID" value="ARN82750.1"/>
    <property type="molecule type" value="Genomic_DNA"/>
</dbReference>
<evidence type="ECO:0000313" key="3">
    <source>
        <dbReference type="Proteomes" id="UP000193978"/>
    </source>
</evidence>
<proteinExistence type="predicted"/>
<dbReference type="RefSeq" id="WP_158658854.1">
    <property type="nucleotide sequence ID" value="NZ_AP027149.1"/>
</dbReference>
<dbReference type="Gene3D" id="3.30.2310.20">
    <property type="entry name" value="RelE-like"/>
    <property type="match status" value="1"/>
</dbReference>
<keyword evidence="1" id="KW-1277">Toxin-antitoxin system</keyword>
<name>A0A1W6MYS9_9HYPH</name>
<sequence>MTTRLIFSKPAQADATFIVSDLAQKAGLRCASEYAAAFDRLYLRLLKFPQSGAPRPALGNDVRIAVVRPYLVIYEYMVADDAVMILRLVQGRRRITRNLLRSK</sequence>
<gene>
    <name evidence="2" type="ORF">B1812_18490</name>
</gene>
<dbReference type="STRING" id="655015.B1812_18490"/>
<dbReference type="AlphaFoldDB" id="A0A1W6MYS9"/>
<dbReference type="Pfam" id="PF05016">
    <property type="entry name" value="ParE_toxin"/>
    <property type="match status" value="1"/>
</dbReference>
<evidence type="ECO:0008006" key="4">
    <source>
        <dbReference type="Google" id="ProtNLM"/>
    </source>
</evidence>
<evidence type="ECO:0000256" key="1">
    <source>
        <dbReference type="ARBA" id="ARBA00022649"/>
    </source>
</evidence>
<dbReference type="KEGG" id="mbry:B1812_18490"/>
<dbReference type="InterPro" id="IPR035093">
    <property type="entry name" value="RelE/ParE_toxin_dom_sf"/>
</dbReference>
<organism evidence="2 3">
    <name type="scientific">Methylocystis bryophila</name>
    <dbReference type="NCBI Taxonomy" id="655015"/>
    <lineage>
        <taxon>Bacteria</taxon>
        <taxon>Pseudomonadati</taxon>
        <taxon>Pseudomonadota</taxon>
        <taxon>Alphaproteobacteria</taxon>
        <taxon>Hyphomicrobiales</taxon>
        <taxon>Methylocystaceae</taxon>
        <taxon>Methylocystis</taxon>
    </lineage>
</organism>